<dbReference type="InterPro" id="IPR002797">
    <property type="entry name" value="Polysacc_synth"/>
</dbReference>
<dbReference type="GO" id="GO:0005886">
    <property type="term" value="C:plasma membrane"/>
    <property type="evidence" value="ECO:0007669"/>
    <property type="project" value="UniProtKB-SubCell"/>
</dbReference>
<feature type="transmembrane region" description="Helical" evidence="6">
    <location>
        <begin position="218"/>
        <end position="241"/>
    </location>
</feature>
<gene>
    <name evidence="7" type="ORF">EZ242_19635</name>
</gene>
<dbReference type="InterPro" id="IPR050833">
    <property type="entry name" value="Poly_Biosynth_Transport"/>
</dbReference>
<feature type="transmembrane region" description="Helical" evidence="6">
    <location>
        <begin position="329"/>
        <end position="352"/>
    </location>
</feature>
<dbReference type="RefSeq" id="WP_135286898.1">
    <property type="nucleotide sequence ID" value="NZ_SMLL01000008.1"/>
</dbReference>
<keyword evidence="5 6" id="KW-0472">Membrane</keyword>
<evidence type="ECO:0000256" key="3">
    <source>
        <dbReference type="ARBA" id="ARBA00022692"/>
    </source>
</evidence>
<keyword evidence="8" id="KW-1185">Reference proteome</keyword>
<evidence type="ECO:0000256" key="4">
    <source>
        <dbReference type="ARBA" id="ARBA00022989"/>
    </source>
</evidence>
<feature type="transmembrane region" description="Helical" evidence="6">
    <location>
        <begin position="292"/>
        <end position="317"/>
    </location>
</feature>
<evidence type="ECO:0000256" key="5">
    <source>
        <dbReference type="ARBA" id="ARBA00023136"/>
    </source>
</evidence>
<dbReference type="Proteomes" id="UP000297564">
    <property type="component" value="Unassembled WGS sequence"/>
</dbReference>
<feature type="transmembrane region" description="Helical" evidence="6">
    <location>
        <begin position="247"/>
        <end position="271"/>
    </location>
</feature>
<proteinExistence type="predicted"/>
<feature type="transmembrane region" description="Helical" evidence="6">
    <location>
        <begin position="49"/>
        <end position="67"/>
    </location>
</feature>
<feature type="transmembrane region" description="Helical" evidence="6">
    <location>
        <begin position="385"/>
        <end position="406"/>
    </location>
</feature>
<dbReference type="PANTHER" id="PTHR30250">
    <property type="entry name" value="PST FAMILY PREDICTED COLANIC ACID TRANSPORTER"/>
    <property type="match status" value="1"/>
</dbReference>
<name>A0A4Z0BEZ9_9BURK</name>
<protein>
    <submittedName>
        <fullName evidence="7">Lipopolysaccharide biosynthesis protein</fullName>
    </submittedName>
</protein>
<feature type="transmembrane region" description="Helical" evidence="6">
    <location>
        <begin position="167"/>
        <end position="190"/>
    </location>
</feature>
<accession>A0A4Z0BEZ9</accession>
<evidence type="ECO:0000313" key="7">
    <source>
        <dbReference type="EMBL" id="TFY96887.1"/>
    </source>
</evidence>
<evidence type="ECO:0000256" key="6">
    <source>
        <dbReference type="SAM" id="Phobius"/>
    </source>
</evidence>
<keyword evidence="4 6" id="KW-1133">Transmembrane helix</keyword>
<evidence type="ECO:0000313" key="8">
    <source>
        <dbReference type="Proteomes" id="UP000297564"/>
    </source>
</evidence>
<sequence length="410" mass="42131">MAKVIIGTYRKVGLDASAVVAGSVATALSQLAIVWLFARMAGAEGVGSYVFALAVATPLFLALQLGMRNVYLAAHGGPPLLDYLALRTNLCVLGVLLLLMLGAWVPSGPRLDVVVPVAAIKFADSLLDMLFAKLQEDDEVGLMGSVNVAKACAALVLVGLLCELTGNIATALWGSFVASALALASVVAYLRRSTRLHRGPELPEQGGKLRILKKALPLGVSNSLSALQTHLPVLFLGAYGAVEDAGLYAAAVSFVTLANLVCAACQMAVLPRMVRMRAVTGDAGLARAAGRLGWLSLGCGAAAGLLVVAVGQGAITAFYGREFVVGRPLIVLVGLAVAIAPVFYVFSVVVLAQGRYRRTLAASVLATLTTAGVGTVLALAGRFDLVGAACMMLAGAVAALLATKLVSVRH</sequence>
<organism evidence="7 8">
    <name type="scientific">Ramlibacter rhizophilus</name>
    <dbReference type="NCBI Taxonomy" id="1781167"/>
    <lineage>
        <taxon>Bacteria</taxon>
        <taxon>Pseudomonadati</taxon>
        <taxon>Pseudomonadota</taxon>
        <taxon>Betaproteobacteria</taxon>
        <taxon>Burkholderiales</taxon>
        <taxon>Comamonadaceae</taxon>
        <taxon>Ramlibacter</taxon>
    </lineage>
</organism>
<dbReference type="PANTHER" id="PTHR30250:SF11">
    <property type="entry name" value="O-ANTIGEN TRANSPORTER-RELATED"/>
    <property type="match status" value="1"/>
</dbReference>
<dbReference type="EMBL" id="SMLL01000008">
    <property type="protein sequence ID" value="TFY96887.1"/>
    <property type="molecule type" value="Genomic_DNA"/>
</dbReference>
<comment type="caution">
    <text evidence="7">The sequence shown here is derived from an EMBL/GenBank/DDBJ whole genome shotgun (WGS) entry which is preliminary data.</text>
</comment>
<feature type="transmembrane region" description="Helical" evidence="6">
    <location>
        <begin position="88"/>
        <end position="107"/>
    </location>
</feature>
<keyword evidence="2" id="KW-1003">Cell membrane</keyword>
<dbReference type="OrthoDB" id="5189710at2"/>
<dbReference type="Pfam" id="PF01943">
    <property type="entry name" value="Polysacc_synt"/>
    <property type="match status" value="1"/>
</dbReference>
<feature type="transmembrane region" description="Helical" evidence="6">
    <location>
        <begin position="359"/>
        <end position="379"/>
    </location>
</feature>
<comment type="subcellular location">
    <subcellularLocation>
        <location evidence="1">Cell membrane</location>
        <topology evidence="1">Multi-pass membrane protein</topology>
    </subcellularLocation>
</comment>
<evidence type="ECO:0000256" key="1">
    <source>
        <dbReference type="ARBA" id="ARBA00004651"/>
    </source>
</evidence>
<keyword evidence="3 6" id="KW-0812">Transmembrane</keyword>
<evidence type="ECO:0000256" key="2">
    <source>
        <dbReference type="ARBA" id="ARBA00022475"/>
    </source>
</evidence>
<feature type="transmembrane region" description="Helical" evidence="6">
    <location>
        <begin position="12"/>
        <end position="37"/>
    </location>
</feature>
<dbReference type="AlphaFoldDB" id="A0A4Z0BEZ9"/>
<reference evidence="7 8" key="1">
    <citation type="submission" date="2019-03" db="EMBL/GenBank/DDBJ databases">
        <title>Ramlibacter rhizophilus CCTCC AB2015357, whole genome shotgun sequence.</title>
        <authorList>
            <person name="Zhang X."/>
            <person name="Feng G."/>
            <person name="Zhu H."/>
        </authorList>
    </citation>
    <scope>NUCLEOTIDE SEQUENCE [LARGE SCALE GENOMIC DNA]</scope>
    <source>
        <strain evidence="7 8">CCTCC AB2015357</strain>
    </source>
</reference>